<evidence type="ECO:0000256" key="5">
    <source>
        <dbReference type="ARBA" id="ARBA00022692"/>
    </source>
</evidence>
<dbReference type="Gene3D" id="1.20.1600.10">
    <property type="entry name" value="Outer membrane efflux proteins (OEP)"/>
    <property type="match status" value="1"/>
</dbReference>
<evidence type="ECO:0000256" key="2">
    <source>
        <dbReference type="ARBA" id="ARBA00007613"/>
    </source>
</evidence>
<keyword evidence="7" id="KW-0998">Cell outer membrane</keyword>
<evidence type="ECO:0000256" key="4">
    <source>
        <dbReference type="ARBA" id="ARBA00022452"/>
    </source>
</evidence>
<comment type="subcellular location">
    <subcellularLocation>
        <location evidence="1">Cell outer membrane</location>
    </subcellularLocation>
</comment>
<gene>
    <name evidence="8" type="ORF">GCM10023187_13930</name>
</gene>
<comment type="caution">
    <text evidence="8">The sequence shown here is derived from an EMBL/GenBank/DDBJ whole genome shotgun (WGS) entry which is preliminary data.</text>
</comment>
<dbReference type="Pfam" id="PF02321">
    <property type="entry name" value="OEP"/>
    <property type="match status" value="1"/>
</dbReference>
<sequence length="475" mass="52525">MLNVEKRVVFAIFLTFFWLSDGVYAQSAGTERLTLAQALDLARANFPSLRNKLAQIRAAEADRQALRASLLPQAGVQAQALNATSNQVRGASVSNGWLTPSLSGSIKPNGFTGQPAWTSYVSAFINWEVVTFGRNEALRNQVRNALEQQQTDYERELFVHQFRVCDAYLLALNARKELDLQRTNLDRVEAIRTVTRAGTDAGLKPGMDSAIVAAEVFRARTQVLETEHNARQYLIRLTELMGQPTFEVELDTVAFYSRLPDSPVLTGESLAGHPALRWFKKQIDWSEATEKVIRASTRPSVSVLGGLWGRGSGIREPLDPDGSFRISASPAAGLPLRAFNYLVGVTAVWYPTALNQAKYAITAQRERTLAFQATYEQEALALRAQDQNAGLQWAMAQQVARQTPQQLAVARQAYAQAQSRYNAGLDNIMTLTQVVNLLNRSEADQVLAVTGLWRALLLRAATRGDLGLFKRAMTP</sequence>
<evidence type="ECO:0000313" key="8">
    <source>
        <dbReference type="EMBL" id="GAA4400590.1"/>
    </source>
</evidence>
<evidence type="ECO:0000313" key="9">
    <source>
        <dbReference type="Proteomes" id="UP001500936"/>
    </source>
</evidence>
<proteinExistence type="inferred from homology"/>
<organism evidence="8 9">
    <name type="scientific">Nibrella viscosa</name>
    <dbReference type="NCBI Taxonomy" id="1084524"/>
    <lineage>
        <taxon>Bacteria</taxon>
        <taxon>Pseudomonadati</taxon>
        <taxon>Bacteroidota</taxon>
        <taxon>Cytophagia</taxon>
        <taxon>Cytophagales</taxon>
        <taxon>Spirosomataceae</taxon>
        <taxon>Nibrella</taxon>
    </lineage>
</organism>
<evidence type="ECO:0000256" key="1">
    <source>
        <dbReference type="ARBA" id="ARBA00004442"/>
    </source>
</evidence>
<dbReference type="EMBL" id="BAABHB010000002">
    <property type="protein sequence ID" value="GAA4400590.1"/>
    <property type="molecule type" value="Genomic_DNA"/>
</dbReference>
<evidence type="ECO:0000256" key="6">
    <source>
        <dbReference type="ARBA" id="ARBA00023136"/>
    </source>
</evidence>
<reference evidence="9" key="1">
    <citation type="journal article" date="2019" name="Int. J. Syst. Evol. Microbiol.">
        <title>The Global Catalogue of Microorganisms (GCM) 10K type strain sequencing project: providing services to taxonomists for standard genome sequencing and annotation.</title>
        <authorList>
            <consortium name="The Broad Institute Genomics Platform"/>
            <consortium name="The Broad Institute Genome Sequencing Center for Infectious Disease"/>
            <person name="Wu L."/>
            <person name="Ma J."/>
        </authorList>
    </citation>
    <scope>NUCLEOTIDE SEQUENCE [LARGE SCALE GENOMIC DNA]</scope>
    <source>
        <strain evidence="9">JCM 17925</strain>
    </source>
</reference>
<keyword evidence="9" id="KW-1185">Reference proteome</keyword>
<evidence type="ECO:0000256" key="3">
    <source>
        <dbReference type="ARBA" id="ARBA00022448"/>
    </source>
</evidence>
<dbReference type="InterPro" id="IPR003423">
    <property type="entry name" value="OMP_efflux"/>
</dbReference>
<keyword evidence="6" id="KW-0472">Membrane</keyword>
<protein>
    <recommendedName>
        <fullName evidence="10">Outer membrane protein TolC</fullName>
    </recommendedName>
</protein>
<dbReference type="SUPFAM" id="SSF56954">
    <property type="entry name" value="Outer membrane efflux proteins (OEP)"/>
    <property type="match status" value="1"/>
</dbReference>
<dbReference type="PANTHER" id="PTHR30026">
    <property type="entry name" value="OUTER MEMBRANE PROTEIN TOLC"/>
    <property type="match status" value="1"/>
</dbReference>
<keyword evidence="5" id="KW-0812">Transmembrane</keyword>
<dbReference type="PANTHER" id="PTHR30026:SF20">
    <property type="entry name" value="OUTER MEMBRANE PROTEIN TOLC"/>
    <property type="match status" value="1"/>
</dbReference>
<evidence type="ECO:0000256" key="7">
    <source>
        <dbReference type="ARBA" id="ARBA00023237"/>
    </source>
</evidence>
<evidence type="ECO:0008006" key="10">
    <source>
        <dbReference type="Google" id="ProtNLM"/>
    </source>
</evidence>
<name>A0ABP8K5E5_9BACT</name>
<accession>A0ABP8K5E5</accession>
<keyword evidence="3" id="KW-0813">Transport</keyword>
<comment type="similarity">
    <text evidence="2">Belongs to the outer membrane factor (OMF) (TC 1.B.17) family.</text>
</comment>
<keyword evidence="4" id="KW-1134">Transmembrane beta strand</keyword>
<dbReference type="Proteomes" id="UP001500936">
    <property type="component" value="Unassembled WGS sequence"/>
</dbReference>
<dbReference type="RefSeq" id="WP_345265339.1">
    <property type="nucleotide sequence ID" value="NZ_BAABHB010000002.1"/>
</dbReference>
<dbReference type="InterPro" id="IPR051906">
    <property type="entry name" value="TolC-like"/>
</dbReference>